<keyword evidence="4" id="KW-1185">Reference proteome</keyword>
<feature type="domain" description="AMP-dependent synthetase/ligase" evidence="1">
    <location>
        <begin position="37"/>
        <end position="425"/>
    </location>
</feature>
<dbReference type="InterPro" id="IPR050237">
    <property type="entry name" value="ATP-dep_AMP-bd_enzyme"/>
</dbReference>
<reference evidence="4" key="1">
    <citation type="submission" date="2016-10" db="EMBL/GenBank/DDBJ databases">
        <authorList>
            <person name="Varghese N."/>
            <person name="Submissions S."/>
        </authorList>
    </citation>
    <scope>NUCLEOTIDE SEQUENCE [LARGE SCALE GENOMIC DNA]</scope>
    <source>
        <strain evidence="4">CGMCC 1.6489</strain>
    </source>
</reference>
<dbReference type="InterPro" id="IPR042099">
    <property type="entry name" value="ANL_N_sf"/>
</dbReference>
<organism evidence="3 4">
    <name type="scientific">Marinobacter segnicrescens</name>
    <dbReference type="NCBI Taxonomy" id="430453"/>
    <lineage>
        <taxon>Bacteria</taxon>
        <taxon>Pseudomonadati</taxon>
        <taxon>Pseudomonadota</taxon>
        <taxon>Gammaproteobacteria</taxon>
        <taxon>Pseudomonadales</taxon>
        <taxon>Marinobacteraceae</taxon>
        <taxon>Marinobacter</taxon>
    </lineage>
</organism>
<dbReference type="Pfam" id="PF00501">
    <property type="entry name" value="AMP-binding"/>
    <property type="match status" value="1"/>
</dbReference>
<dbReference type="InterPro" id="IPR025110">
    <property type="entry name" value="AMP-bd_C"/>
</dbReference>
<dbReference type="Gene3D" id="3.30.300.30">
    <property type="match status" value="1"/>
</dbReference>
<feature type="domain" description="AMP-binding enzyme C-terminal" evidence="2">
    <location>
        <begin position="477"/>
        <end position="552"/>
    </location>
</feature>
<dbReference type="Gene3D" id="3.40.50.12780">
    <property type="entry name" value="N-terminal domain of ligase-like"/>
    <property type="match status" value="1"/>
</dbReference>
<dbReference type="PANTHER" id="PTHR43767:SF12">
    <property type="entry name" value="AMP-DEPENDENT SYNTHETASE AND LIGASE"/>
    <property type="match status" value="1"/>
</dbReference>
<dbReference type="SUPFAM" id="SSF56801">
    <property type="entry name" value="Acetyl-CoA synthetase-like"/>
    <property type="match status" value="1"/>
</dbReference>
<sequence length="564" mass="61376">MKNNPVALDAPWFASYPPEIPHQPELSGRAVHQMLADATKQWPEQVAVNFMGRNLSYTELDQLVSRMAAGLQQLGVGPGVHVGLYLPNTPHGIIGFLGVLRAGGVVVNYSPLDADRILEHKIADSETDIMVTLDLQALLPRMAGFLGNSRLQKLVVGSVEDFALQPEAVRDHLRQAGELAEWPADERVMGFDELLDNDGSWQRHPESENLDGLAVLQYTGGTTGAPKGAMLTHGNIAAAADQLGSALKTTVASGEERVLAVLPPFHIYSIVVNMLFGLRNGATLYQHLKFDPHAALETIQKDKITVFPAVPTMLSALLACPDLGNYQLGSLKLCNSGGAPLPVELQQRFQKAAGCSVKEGWGMTETAALGTFTPEGMVPPAGACGVPVPGIDLKIIAMDGSDQEMPQGERGELCIAGPNVMKGYWKRDDATAESMTDKGYFRTGDVAWMDEKGFVYIVDRTKDMIICSGYNVYPRNIEEAIYEHPAVAEVSVIGVPDEYRGQSPRAYITLRNGEPEPTLDEMKAFLKPRLGKHEMIHSMEIRDELPKTPVGKLSKKELYAEVGR</sequence>
<proteinExistence type="predicted"/>
<protein>
    <submittedName>
        <fullName evidence="3">Long-chain acyl-CoA synthetase</fullName>
    </submittedName>
</protein>
<accession>A0A1I0BY29</accession>
<name>A0A1I0BY29_9GAMM</name>
<dbReference type="STRING" id="430453.SAMN04487962_104203"/>
<dbReference type="RefSeq" id="WP_091849702.1">
    <property type="nucleotide sequence ID" value="NZ_FOHZ01000004.1"/>
</dbReference>
<dbReference type="InterPro" id="IPR020845">
    <property type="entry name" value="AMP-binding_CS"/>
</dbReference>
<evidence type="ECO:0000259" key="1">
    <source>
        <dbReference type="Pfam" id="PF00501"/>
    </source>
</evidence>
<dbReference type="InterPro" id="IPR045851">
    <property type="entry name" value="AMP-bd_C_sf"/>
</dbReference>
<dbReference type="CDD" id="cd05936">
    <property type="entry name" value="FC-FACS_FadD_like"/>
    <property type="match status" value="1"/>
</dbReference>
<evidence type="ECO:0000313" key="3">
    <source>
        <dbReference type="EMBL" id="SET11304.1"/>
    </source>
</evidence>
<dbReference type="GO" id="GO:0016877">
    <property type="term" value="F:ligase activity, forming carbon-sulfur bonds"/>
    <property type="evidence" value="ECO:0007669"/>
    <property type="project" value="UniProtKB-ARBA"/>
</dbReference>
<dbReference type="AlphaFoldDB" id="A0A1I0BY29"/>
<evidence type="ECO:0000259" key="2">
    <source>
        <dbReference type="Pfam" id="PF13193"/>
    </source>
</evidence>
<gene>
    <name evidence="3" type="ORF">SAMN04487962_104203</name>
</gene>
<dbReference type="PANTHER" id="PTHR43767">
    <property type="entry name" value="LONG-CHAIN-FATTY-ACID--COA LIGASE"/>
    <property type="match status" value="1"/>
</dbReference>
<dbReference type="EMBL" id="FOHZ01000004">
    <property type="protein sequence ID" value="SET11304.1"/>
    <property type="molecule type" value="Genomic_DNA"/>
</dbReference>
<dbReference type="Pfam" id="PF13193">
    <property type="entry name" value="AMP-binding_C"/>
    <property type="match status" value="1"/>
</dbReference>
<dbReference type="PROSITE" id="PS00455">
    <property type="entry name" value="AMP_BINDING"/>
    <property type="match status" value="1"/>
</dbReference>
<evidence type="ECO:0000313" key="4">
    <source>
        <dbReference type="Proteomes" id="UP000198762"/>
    </source>
</evidence>
<dbReference type="OrthoDB" id="9761989at2"/>
<dbReference type="InterPro" id="IPR000873">
    <property type="entry name" value="AMP-dep_synth/lig_dom"/>
</dbReference>
<dbReference type="Proteomes" id="UP000198762">
    <property type="component" value="Unassembled WGS sequence"/>
</dbReference>